<reference evidence="2 3" key="1">
    <citation type="journal article" date="2018" name="Nat. Ecol. Evol.">
        <title>Pezizomycetes genomes reveal the molecular basis of ectomycorrhizal truffle lifestyle.</title>
        <authorList>
            <person name="Murat C."/>
            <person name="Payen T."/>
            <person name="Noel B."/>
            <person name="Kuo A."/>
            <person name="Morin E."/>
            <person name="Chen J."/>
            <person name="Kohler A."/>
            <person name="Krizsan K."/>
            <person name="Balestrini R."/>
            <person name="Da Silva C."/>
            <person name="Montanini B."/>
            <person name="Hainaut M."/>
            <person name="Levati E."/>
            <person name="Barry K.W."/>
            <person name="Belfiori B."/>
            <person name="Cichocki N."/>
            <person name="Clum A."/>
            <person name="Dockter R.B."/>
            <person name="Fauchery L."/>
            <person name="Guy J."/>
            <person name="Iotti M."/>
            <person name="Le Tacon F."/>
            <person name="Lindquist E.A."/>
            <person name="Lipzen A."/>
            <person name="Malagnac F."/>
            <person name="Mello A."/>
            <person name="Molinier V."/>
            <person name="Miyauchi S."/>
            <person name="Poulain J."/>
            <person name="Riccioni C."/>
            <person name="Rubini A."/>
            <person name="Sitrit Y."/>
            <person name="Splivallo R."/>
            <person name="Traeger S."/>
            <person name="Wang M."/>
            <person name="Zifcakova L."/>
            <person name="Wipf D."/>
            <person name="Zambonelli A."/>
            <person name="Paolocci F."/>
            <person name="Nowrousian M."/>
            <person name="Ottonello S."/>
            <person name="Baldrian P."/>
            <person name="Spatafora J.W."/>
            <person name="Henrissat B."/>
            <person name="Nagy L.G."/>
            <person name="Aury J.M."/>
            <person name="Wincker P."/>
            <person name="Grigoriev I.V."/>
            <person name="Bonfante P."/>
            <person name="Martin F.M."/>
        </authorList>
    </citation>
    <scope>NUCLEOTIDE SEQUENCE [LARGE SCALE GENOMIC DNA]</scope>
    <source>
        <strain evidence="2 3">RN42</strain>
    </source>
</reference>
<gene>
    <name evidence="2" type="ORF">BJ508DRAFT_381706</name>
</gene>
<dbReference type="EMBL" id="ML119876">
    <property type="protein sequence ID" value="RPA72161.1"/>
    <property type="molecule type" value="Genomic_DNA"/>
</dbReference>
<sequence>MFNFTSSSKKSTDQQRDDASTLASSVAPSTSSSLHTLASKLTFWKSTSTVNASEMKETLKTAESGDKKEPAELTPEQIEKGKKLARKWNVEYARGPGTSNSIYGNPNVLPGAGGMGAAGGW</sequence>
<feature type="compositionally biased region" description="Basic and acidic residues" evidence="1">
    <location>
        <begin position="10"/>
        <end position="19"/>
    </location>
</feature>
<accession>A0A3N4HIW8</accession>
<evidence type="ECO:0000256" key="1">
    <source>
        <dbReference type="SAM" id="MobiDB-lite"/>
    </source>
</evidence>
<feature type="region of interest" description="Disordered" evidence="1">
    <location>
        <begin position="55"/>
        <end position="80"/>
    </location>
</feature>
<organism evidence="2 3">
    <name type="scientific">Ascobolus immersus RN42</name>
    <dbReference type="NCBI Taxonomy" id="1160509"/>
    <lineage>
        <taxon>Eukaryota</taxon>
        <taxon>Fungi</taxon>
        <taxon>Dikarya</taxon>
        <taxon>Ascomycota</taxon>
        <taxon>Pezizomycotina</taxon>
        <taxon>Pezizomycetes</taxon>
        <taxon>Pezizales</taxon>
        <taxon>Ascobolaceae</taxon>
        <taxon>Ascobolus</taxon>
    </lineage>
</organism>
<evidence type="ECO:0000313" key="3">
    <source>
        <dbReference type="Proteomes" id="UP000275078"/>
    </source>
</evidence>
<dbReference type="AlphaFoldDB" id="A0A3N4HIW8"/>
<proteinExistence type="predicted"/>
<dbReference type="Proteomes" id="UP000275078">
    <property type="component" value="Unassembled WGS sequence"/>
</dbReference>
<evidence type="ECO:0000313" key="2">
    <source>
        <dbReference type="EMBL" id="RPA72161.1"/>
    </source>
</evidence>
<feature type="region of interest" description="Disordered" evidence="1">
    <location>
        <begin position="1"/>
        <end position="33"/>
    </location>
</feature>
<name>A0A3N4HIW8_ASCIM</name>
<protein>
    <submittedName>
        <fullName evidence="2">Uncharacterized protein</fullName>
    </submittedName>
</protein>
<keyword evidence="3" id="KW-1185">Reference proteome</keyword>
<feature type="compositionally biased region" description="Low complexity" evidence="1">
    <location>
        <begin position="20"/>
        <end position="33"/>
    </location>
</feature>